<evidence type="ECO:0000256" key="2">
    <source>
        <dbReference type="ARBA" id="ARBA00022777"/>
    </source>
</evidence>
<gene>
    <name evidence="6" type="ORF">GCM10009710_31120</name>
</gene>
<dbReference type="SUPFAM" id="SSF52172">
    <property type="entry name" value="CheY-like"/>
    <property type="match status" value="1"/>
</dbReference>
<evidence type="ECO:0000313" key="6">
    <source>
        <dbReference type="EMBL" id="GAA1748839.1"/>
    </source>
</evidence>
<reference evidence="7" key="1">
    <citation type="journal article" date="2019" name="Int. J. Syst. Evol. Microbiol.">
        <title>The Global Catalogue of Microorganisms (GCM) 10K type strain sequencing project: providing services to taxonomists for standard genome sequencing and annotation.</title>
        <authorList>
            <consortium name="The Broad Institute Genomics Platform"/>
            <consortium name="The Broad Institute Genome Sequencing Center for Infectious Disease"/>
            <person name="Wu L."/>
            <person name="Ma J."/>
        </authorList>
    </citation>
    <scope>NUCLEOTIDE SEQUENCE [LARGE SCALE GENOMIC DNA]</scope>
    <source>
        <strain evidence="7">JCM 13518</strain>
    </source>
</reference>
<dbReference type="PROSITE" id="PS50921">
    <property type="entry name" value="ANTAR"/>
    <property type="match status" value="1"/>
</dbReference>
<evidence type="ECO:0000256" key="1">
    <source>
        <dbReference type="ARBA" id="ARBA00022679"/>
    </source>
</evidence>
<dbReference type="SUPFAM" id="SSF55781">
    <property type="entry name" value="GAF domain-like"/>
    <property type="match status" value="1"/>
</dbReference>
<dbReference type="RefSeq" id="WP_344203242.1">
    <property type="nucleotide sequence ID" value="NZ_BAAAME010000005.1"/>
</dbReference>
<dbReference type="InterPro" id="IPR005561">
    <property type="entry name" value="ANTAR"/>
</dbReference>
<name>A0ABP4W7T0_9ACTN</name>
<dbReference type="PIRSF" id="PIRSF036625">
    <property type="entry name" value="GAF_ANTAR"/>
    <property type="match status" value="1"/>
</dbReference>
<dbReference type="InterPro" id="IPR029016">
    <property type="entry name" value="GAF-like_dom_sf"/>
</dbReference>
<dbReference type="Pfam" id="PF03861">
    <property type="entry name" value="ANTAR"/>
    <property type="match status" value="1"/>
</dbReference>
<proteinExistence type="predicted"/>
<dbReference type="Gene3D" id="3.30.450.40">
    <property type="match status" value="1"/>
</dbReference>
<keyword evidence="7" id="KW-1185">Reference proteome</keyword>
<keyword evidence="2" id="KW-0418">Kinase</keyword>
<keyword evidence="1" id="KW-0808">Transferase</keyword>
<sequence>MTQDTAANPHGESRVIDLSQILLALHEAPDSEETVQRVAESSVSAVACDDAGVLLVHARNRVETAAATSQPVARAHELQVELDEGPCLDALENPGVYSITDTEADERWPRWSAEVTKLGYRSVLSVPLATQARRFGSLNVYAARPDAFDDDDLAVTSILARHASVSLASSRDVEGLRKAVDARKLIGMAMGLLMERYDVEPDPAFEVLRRYSQDHNIKLRDVARQIVEHRTLPGAS</sequence>
<dbReference type="Pfam" id="PF13185">
    <property type="entry name" value="GAF_2"/>
    <property type="match status" value="1"/>
</dbReference>
<dbReference type="SMART" id="SM01012">
    <property type="entry name" value="ANTAR"/>
    <property type="match status" value="1"/>
</dbReference>
<evidence type="ECO:0000313" key="7">
    <source>
        <dbReference type="Proteomes" id="UP001501057"/>
    </source>
</evidence>
<feature type="domain" description="ANTAR" evidence="5">
    <location>
        <begin position="166"/>
        <end position="227"/>
    </location>
</feature>
<dbReference type="InterPro" id="IPR003018">
    <property type="entry name" value="GAF"/>
</dbReference>
<accession>A0ABP4W7T0</accession>
<dbReference type="Proteomes" id="UP001501057">
    <property type="component" value="Unassembled WGS sequence"/>
</dbReference>
<dbReference type="Gene3D" id="1.10.10.10">
    <property type="entry name" value="Winged helix-like DNA-binding domain superfamily/Winged helix DNA-binding domain"/>
    <property type="match status" value="1"/>
</dbReference>
<keyword evidence="4" id="KW-0804">Transcription</keyword>
<evidence type="ECO:0000256" key="3">
    <source>
        <dbReference type="ARBA" id="ARBA00023015"/>
    </source>
</evidence>
<dbReference type="InterPro" id="IPR036388">
    <property type="entry name" value="WH-like_DNA-bd_sf"/>
</dbReference>
<evidence type="ECO:0000259" key="5">
    <source>
        <dbReference type="PROSITE" id="PS50921"/>
    </source>
</evidence>
<organism evidence="6 7">
    <name type="scientific">Aeromicrobium alkaliterrae</name>
    <dbReference type="NCBI Taxonomy" id="302168"/>
    <lineage>
        <taxon>Bacteria</taxon>
        <taxon>Bacillati</taxon>
        <taxon>Actinomycetota</taxon>
        <taxon>Actinomycetes</taxon>
        <taxon>Propionibacteriales</taxon>
        <taxon>Nocardioidaceae</taxon>
        <taxon>Aeromicrobium</taxon>
    </lineage>
</organism>
<keyword evidence="3" id="KW-0805">Transcription regulation</keyword>
<evidence type="ECO:0000256" key="4">
    <source>
        <dbReference type="ARBA" id="ARBA00023163"/>
    </source>
</evidence>
<dbReference type="SMART" id="SM00065">
    <property type="entry name" value="GAF"/>
    <property type="match status" value="1"/>
</dbReference>
<comment type="caution">
    <text evidence="6">The sequence shown here is derived from an EMBL/GenBank/DDBJ whole genome shotgun (WGS) entry which is preliminary data.</text>
</comment>
<protein>
    <submittedName>
        <fullName evidence="6">GAF and ANTAR domain-containing protein</fullName>
    </submittedName>
</protein>
<dbReference type="InterPro" id="IPR011006">
    <property type="entry name" value="CheY-like_superfamily"/>
</dbReference>
<dbReference type="EMBL" id="BAAAME010000005">
    <property type="protein sequence ID" value="GAA1748839.1"/>
    <property type="molecule type" value="Genomic_DNA"/>
</dbReference>
<dbReference type="InterPro" id="IPR012074">
    <property type="entry name" value="GAF_ANTAR"/>
</dbReference>